<dbReference type="SUPFAM" id="SSF54593">
    <property type="entry name" value="Glyoxalase/Bleomycin resistance protein/Dihydroxybiphenyl dioxygenase"/>
    <property type="match status" value="1"/>
</dbReference>
<dbReference type="Pfam" id="PF00903">
    <property type="entry name" value="Glyoxalase"/>
    <property type="match status" value="1"/>
</dbReference>
<dbReference type="OrthoDB" id="291991at2"/>
<keyword evidence="3" id="KW-1185">Reference proteome</keyword>
<evidence type="ECO:0000313" key="2">
    <source>
        <dbReference type="EMBL" id="RAV23467.1"/>
    </source>
</evidence>
<dbReference type="Gene3D" id="3.10.180.10">
    <property type="entry name" value="2,3-Dihydroxybiphenyl 1,2-Dioxygenase, domain 1"/>
    <property type="match status" value="1"/>
</dbReference>
<comment type="caution">
    <text evidence="2">The sequence shown here is derived from an EMBL/GenBank/DDBJ whole genome shotgun (WGS) entry which is preliminary data.</text>
</comment>
<evidence type="ECO:0000259" key="1">
    <source>
        <dbReference type="PROSITE" id="PS51819"/>
    </source>
</evidence>
<gene>
    <name evidence="2" type="ORF">DQG23_03155</name>
</gene>
<protein>
    <submittedName>
        <fullName evidence="2">VOC family protein</fullName>
    </submittedName>
</protein>
<dbReference type="Proteomes" id="UP000250369">
    <property type="component" value="Unassembled WGS sequence"/>
</dbReference>
<dbReference type="PROSITE" id="PS51819">
    <property type="entry name" value="VOC"/>
    <property type="match status" value="1"/>
</dbReference>
<dbReference type="EMBL" id="QMFB01000001">
    <property type="protein sequence ID" value="RAV23467.1"/>
    <property type="molecule type" value="Genomic_DNA"/>
</dbReference>
<dbReference type="CDD" id="cd06587">
    <property type="entry name" value="VOC"/>
    <property type="match status" value="1"/>
</dbReference>
<organism evidence="2 3">
    <name type="scientific">Paenibacillus contaminans</name>
    <dbReference type="NCBI Taxonomy" id="450362"/>
    <lineage>
        <taxon>Bacteria</taxon>
        <taxon>Bacillati</taxon>
        <taxon>Bacillota</taxon>
        <taxon>Bacilli</taxon>
        <taxon>Bacillales</taxon>
        <taxon>Paenibacillaceae</taxon>
        <taxon>Paenibacillus</taxon>
    </lineage>
</organism>
<evidence type="ECO:0000313" key="3">
    <source>
        <dbReference type="Proteomes" id="UP000250369"/>
    </source>
</evidence>
<dbReference type="InterPro" id="IPR004360">
    <property type="entry name" value="Glyas_Fos-R_dOase_dom"/>
</dbReference>
<accession>A0A329N270</accession>
<name>A0A329N270_9BACL</name>
<proteinExistence type="predicted"/>
<dbReference type="InterPro" id="IPR037523">
    <property type="entry name" value="VOC_core"/>
</dbReference>
<sequence length="121" mass="13998">MLDRILFNEIPVKDMQKALSWYKTVLGLQLIGCSEQQAQMNLPTGPMLFLNETRNDTTATFVNNGETNNIIGFQTSNIEKLYKHLKQNQVQVEEIIDDGYGFRFLHFFDLDGNRFCVQCDN</sequence>
<dbReference type="InterPro" id="IPR029068">
    <property type="entry name" value="Glyas_Bleomycin-R_OHBP_Dase"/>
</dbReference>
<reference evidence="2 3" key="1">
    <citation type="journal article" date="2009" name="Int. J. Syst. Evol. Microbiol.">
        <title>Paenibacillus contaminans sp. nov., isolated from a contaminated laboratory plate.</title>
        <authorList>
            <person name="Chou J.H."/>
            <person name="Lee J.H."/>
            <person name="Lin M.C."/>
            <person name="Chang P.S."/>
            <person name="Arun A.B."/>
            <person name="Young C.C."/>
            <person name="Chen W.M."/>
        </authorList>
    </citation>
    <scope>NUCLEOTIDE SEQUENCE [LARGE SCALE GENOMIC DNA]</scope>
    <source>
        <strain evidence="2 3">CKOBP-6</strain>
    </source>
</reference>
<feature type="domain" description="VOC" evidence="1">
    <location>
        <begin position="4"/>
        <end position="120"/>
    </location>
</feature>
<dbReference type="AlphaFoldDB" id="A0A329N270"/>